<protein>
    <submittedName>
        <fullName evidence="1">Uncharacterized protein</fullName>
    </submittedName>
</protein>
<gene>
    <name evidence="1" type="ORF">H2LOC_019270</name>
</gene>
<organism evidence="1 2">
    <name type="scientific">Methylocystis heyeri</name>
    <dbReference type="NCBI Taxonomy" id="391905"/>
    <lineage>
        <taxon>Bacteria</taxon>
        <taxon>Pseudomonadati</taxon>
        <taxon>Pseudomonadota</taxon>
        <taxon>Alphaproteobacteria</taxon>
        <taxon>Hyphomicrobiales</taxon>
        <taxon>Methylocystaceae</taxon>
        <taxon>Methylocystis</taxon>
    </lineage>
</organism>
<name>A0A6B8KGZ3_9HYPH</name>
<sequence>MSLGPNPEAFDGVGFTFSSKLVPEQDAEEVRKTVAVKHEQQRTEIEQWPRENIYNGWPEADVRQWPSTFIDFYMPNSKLYINGMETAFLIPEKGVVLCKRTLAALKRDLRISLPTCTQINTADADIVARLLKKHGGGKLFPTANHLWKELSTLEA</sequence>
<evidence type="ECO:0000313" key="2">
    <source>
        <dbReference type="Proteomes" id="UP000309061"/>
    </source>
</evidence>
<dbReference type="EMBL" id="CP046052">
    <property type="protein sequence ID" value="QGM47644.1"/>
    <property type="molecule type" value="Genomic_DNA"/>
</dbReference>
<dbReference type="KEGG" id="mhey:H2LOC_019270"/>
<dbReference type="RefSeq" id="WP_136497124.1">
    <property type="nucleotide sequence ID" value="NZ_CP046052.1"/>
</dbReference>
<evidence type="ECO:0000313" key="1">
    <source>
        <dbReference type="EMBL" id="QGM47644.1"/>
    </source>
</evidence>
<reference evidence="1 2" key="1">
    <citation type="submission" date="2019-11" db="EMBL/GenBank/DDBJ databases">
        <title>The genome sequence of Methylocystis heyeri.</title>
        <authorList>
            <person name="Oshkin I.Y."/>
            <person name="Miroshnikov K."/>
            <person name="Dedysh S.N."/>
        </authorList>
    </citation>
    <scope>NUCLEOTIDE SEQUENCE [LARGE SCALE GENOMIC DNA]</scope>
    <source>
        <strain evidence="1 2">H2</strain>
    </source>
</reference>
<accession>A0A6B8KGZ3</accession>
<dbReference type="AlphaFoldDB" id="A0A6B8KGZ3"/>
<keyword evidence="2" id="KW-1185">Reference proteome</keyword>
<dbReference type="Proteomes" id="UP000309061">
    <property type="component" value="Chromosome"/>
</dbReference>
<proteinExistence type="predicted"/>